<dbReference type="Proteomes" id="UP000307378">
    <property type="component" value="Unassembled WGS sequence"/>
</dbReference>
<dbReference type="AlphaFoldDB" id="A0A4S8PXZ1"/>
<sequence>MVSAIRRLLPFDRLVSILWSGVTRSHRRQRLPHIDDIPEELLKDIGIEKRTSSSDRRSDLWRYRRGLTDYLRPGPF</sequence>
<name>A0A4S8PXZ1_9HYPH</name>
<gene>
    <name evidence="1" type="ORF">FAA86_13360</name>
</gene>
<protein>
    <recommendedName>
        <fullName evidence="3">DUF1127 domain-containing protein</fullName>
    </recommendedName>
</protein>
<proteinExistence type="predicted"/>
<evidence type="ECO:0000313" key="2">
    <source>
        <dbReference type="Proteomes" id="UP000307378"/>
    </source>
</evidence>
<dbReference type="RefSeq" id="WP_136541298.1">
    <property type="nucleotide sequence ID" value="NZ_STGU01000006.1"/>
</dbReference>
<evidence type="ECO:0000313" key="1">
    <source>
        <dbReference type="EMBL" id="THV35511.1"/>
    </source>
</evidence>
<reference evidence="1 2" key="1">
    <citation type="submission" date="2019-04" db="EMBL/GenBank/DDBJ databases">
        <title>genome sequence of strain W3.</title>
        <authorList>
            <person name="Gao J."/>
            <person name="Sun J."/>
        </authorList>
    </citation>
    <scope>NUCLEOTIDE SEQUENCE [LARGE SCALE GENOMIC DNA]</scope>
    <source>
        <strain evidence="1 2">W3</strain>
    </source>
</reference>
<accession>A0A4S8PXZ1</accession>
<evidence type="ECO:0008006" key="3">
    <source>
        <dbReference type="Google" id="ProtNLM"/>
    </source>
</evidence>
<dbReference type="EMBL" id="STGU01000006">
    <property type="protein sequence ID" value="THV35511.1"/>
    <property type="molecule type" value="Genomic_DNA"/>
</dbReference>
<organism evidence="1 2">
    <name type="scientific">Rhizobium rosettiformans W3</name>
    <dbReference type="NCBI Taxonomy" id="538378"/>
    <lineage>
        <taxon>Bacteria</taxon>
        <taxon>Pseudomonadati</taxon>
        <taxon>Pseudomonadota</taxon>
        <taxon>Alphaproteobacteria</taxon>
        <taxon>Hyphomicrobiales</taxon>
        <taxon>Rhizobiaceae</taxon>
        <taxon>Rhizobium/Agrobacterium group</taxon>
        <taxon>Rhizobium</taxon>
    </lineage>
</organism>
<comment type="caution">
    <text evidence="1">The sequence shown here is derived from an EMBL/GenBank/DDBJ whole genome shotgun (WGS) entry which is preliminary data.</text>
</comment>